<dbReference type="GO" id="GO:0016757">
    <property type="term" value="F:glycosyltransferase activity"/>
    <property type="evidence" value="ECO:0007669"/>
    <property type="project" value="UniProtKB-KW"/>
</dbReference>
<comment type="caution">
    <text evidence="4">The sequence shown here is derived from an EMBL/GenBank/DDBJ whole genome shotgun (WGS) entry which is preliminary data.</text>
</comment>
<comment type="similarity">
    <text evidence="3">Belongs to the glycosyl hydrolase 130 family.</text>
</comment>
<dbReference type="InterPro" id="IPR023296">
    <property type="entry name" value="Glyco_hydro_beta-prop_sf"/>
</dbReference>
<dbReference type="SUPFAM" id="SSF75005">
    <property type="entry name" value="Arabinanase/levansucrase/invertase"/>
    <property type="match status" value="1"/>
</dbReference>
<dbReference type="Pfam" id="PF04041">
    <property type="entry name" value="Glyco_hydro_130"/>
    <property type="match status" value="1"/>
</dbReference>
<keyword evidence="2" id="KW-0808">Transferase</keyword>
<gene>
    <name evidence="4" type="ORF">BV97_02997</name>
</gene>
<dbReference type="AlphaFoldDB" id="A0A031JVX4"/>
<dbReference type="PANTHER" id="PTHR34106:SF4">
    <property type="entry name" value="BLL5143 PROTEIN"/>
    <property type="match status" value="1"/>
</dbReference>
<evidence type="ECO:0000313" key="4">
    <source>
        <dbReference type="EMBL" id="EZP80943.1"/>
    </source>
</evidence>
<evidence type="ECO:0000256" key="3">
    <source>
        <dbReference type="ARBA" id="ARBA00024356"/>
    </source>
</evidence>
<dbReference type="PANTHER" id="PTHR34106">
    <property type="entry name" value="GLYCOSIDASE"/>
    <property type="match status" value="1"/>
</dbReference>
<accession>A0A031JVX4</accession>
<proteinExistence type="inferred from homology"/>
<dbReference type="PATRIC" id="fig|158500.4.peg.3068"/>
<keyword evidence="1" id="KW-0328">Glycosyltransferase</keyword>
<organism evidence="4 5">
    <name type="scientific">Novosphingobium resinovorum</name>
    <dbReference type="NCBI Taxonomy" id="158500"/>
    <lineage>
        <taxon>Bacteria</taxon>
        <taxon>Pseudomonadati</taxon>
        <taxon>Pseudomonadota</taxon>
        <taxon>Alphaproteobacteria</taxon>
        <taxon>Sphingomonadales</taxon>
        <taxon>Sphingomonadaceae</taxon>
        <taxon>Novosphingobium</taxon>
    </lineage>
</organism>
<evidence type="ECO:0008006" key="6">
    <source>
        <dbReference type="Google" id="ProtNLM"/>
    </source>
</evidence>
<dbReference type="CDD" id="cd18613">
    <property type="entry name" value="GH130"/>
    <property type="match status" value="1"/>
</dbReference>
<evidence type="ECO:0000256" key="1">
    <source>
        <dbReference type="ARBA" id="ARBA00022676"/>
    </source>
</evidence>
<sequence>MSTAEFVNRLPELLRPNPARVVIRPYMPSTETYKYAVPDQPRAQRIADRVLALDPASLHDELQRILDDFSGRHREVPSLFLRRFHEVDGIIVCDCEVTHEQALLIGAHFCNEYSYEAAALFNPSIVLHPDQSAVPENSLRFILSLRGVGEGHISSVTFRTGFCAADGTIAINPPSPMPLVLETENISGEDGPDAGIRIKCDGSHDLSEIVIFPTTPSQRGGIEDLRLVRFLDDDGRATYFGTYTAFSGQSVRQELLSTPDFRTFELRPLRGDATGSKGMALFPRRIAGHFAMLGREDNENIWFLTSADIHDWSGGAKAIEPRWPWEFVQIGNCGSPIEIDEGWLVVTHGVGAVRNYCIGACLLDRDDPSKLLARTKLPLLRSDMDEREGYVPNVAYSCGAMVHNRVLVLPYAIADSFTTFATIPLERLLAAMD</sequence>
<dbReference type="Gene3D" id="2.115.10.20">
    <property type="entry name" value="Glycosyl hydrolase domain, family 43"/>
    <property type="match status" value="1"/>
</dbReference>
<dbReference type="InterPro" id="IPR007184">
    <property type="entry name" value="Mannoside_phosphorylase"/>
</dbReference>
<dbReference type="eggNOG" id="COG2152">
    <property type="taxonomic scope" value="Bacteria"/>
</dbReference>
<dbReference type="Proteomes" id="UP000024329">
    <property type="component" value="Unassembled WGS sequence"/>
</dbReference>
<dbReference type="EMBL" id="JFYZ01000014">
    <property type="protein sequence ID" value="EZP80943.1"/>
    <property type="molecule type" value="Genomic_DNA"/>
</dbReference>
<evidence type="ECO:0000313" key="5">
    <source>
        <dbReference type="Proteomes" id="UP000024329"/>
    </source>
</evidence>
<evidence type="ECO:0000256" key="2">
    <source>
        <dbReference type="ARBA" id="ARBA00022679"/>
    </source>
</evidence>
<reference evidence="4 5" key="1">
    <citation type="submission" date="2014-03" db="EMBL/GenBank/DDBJ databases">
        <title>Whole genome sequence of Novosphingobium resinovorum KF1.</title>
        <authorList>
            <person name="Gan H.M."/>
            <person name="Gan H.Y."/>
            <person name="Chew T.H."/>
            <person name="Savka M.A."/>
        </authorList>
    </citation>
    <scope>NUCLEOTIDE SEQUENCE [LARGE SCALE GENOMIC DNA]</scope>
    <source>
        <strain evidence="4 5">KF1</strain>
    </source>
</reference>
<protein>
    <recommendedName>
        <fullName evidence="6">Glycosidase</fullName>
    </recommendedName>
</protein>
<name>A0A031JVX4_9SPHN</name>